<evidence type="ECO:0000259" key="11">
    <source>
        <dbReference type="Pfam" id="PF11978"/>
    </source>
</evidence>
<dbReference type="PANTHER" id="PTHR14165">
    <property type="entry name" value="MAJOR VAULT PROTEIN"/>
    <property type="match status" value="1"/>
</dbReference>
<dbReference type="InterPro" id="IPR043023">
    <property type="entry name" value="MVP_rep_sf"/>
</dbReference>
<dbReference type="Gene3D" id="2.30.30.550">
    <property type="entry name" value="Major Vault Protein repeat"/>
    <property type="match status" value="4"/>
</dbReference>
<dbReference type="Pfam" id="PF17794">
    <property type="entry name" value="Vault_2"/>
    <property type="match status" value="2"/>
</dbReference>
<dbReference type="Gene3D" id="6.20.380.10">
    <property type="match status" value="1"/>
</dbReference>
<dbReference type="InterPro" id="IPR043179">
    <property type="entry name" value="Vault_2_sf"/>
</dbReference>
<reference evidence="15" key="2">
    <citation type="submission" date="2025-09" db="UniProtKB">
        <authorList>
            <consortium name="Ensembl"/>
        </authorList>
    </citation>
    <scope>IDENTIFICATION</scope>
</reference>
<feature type="domain" description="Major vault protein repeat" evidence="10">
    <location>
        <begin position="400"/>
        <end position="466"/>
    </location>
</feature>
<feature type="domain" description="Major vault protein repeat" evidence="13">
    <location>
        <begin position="552"/>
        <end position="613"/>
    </location>
</feature>
<reference evidence="15" key="1">
    <citation type="submission" date="2025-08" db="UniProtKB">
        <authorList>
            <consortium name="Ensembl"/>
        </authorList>
    </citation>
    <scope>IDENTIFICATION</scope>
</reference>
<dbReference type="InterPro" id="IPR041136">
    <property type="entry name" value="Vault_4"/>
</dbReference>
<evidence type="ECO:0000259" key="14">
    <source>
        <dbReference type="Pfam" id="PF17796"/>
    </source>
</evidence>
<dbReference type="Gene3D" id="2.30.30.570">
    <property type="match status" value="2"/>
</dbReference>
<dbReference type="FunFam" id="2.30.30.560:FF:000002">
    <property type="entry name" value="Major vault protein-alpha"/>
    <property type="match status" value="1"/>
</dbReference>
<dbReference type="InterPro" id="IPR040989">
    <property type="entry name" value="Vault_3"/>
</dbReference>
<dbReference type="PROSITE" id="PS51224">
    <property type="entry name" value="MVP"/>
    <property type="match status" value="6"/>
</dbReference>
<evidence type="ECO:0000313" key="16">
    <source>
        <dbReference type="Proteomes" id="UP000694383"/>
    </source>
</evidence>
<keyword evidence="5" id="KW-0677">Repeat</keyword>
<dbReference type="FunFam" id="2.30.30.550:FF:000001">
    <property type="entry name" value="major vault protein-like"/>
    <property type="match status" value="3"/>
</dbReference>
<feature type="region of interest" description="Disordered" evidence="9">
    <location>
        <begin position="418"/>
        <end position="443"/>
    </location>
</feature>
<dbReference type="GeneTree" id="ENSGT00390000008969"/>
<sequence>MRMRTMTQGRLSVNDVTAAPLAQRPRPLLHTNSALVQLSVSDDPDLTADPRNQQQPQNREPSQRFSPEVTRPTRMEKQTEPSIIRIPPHHYIHVLDQNTNIARVEIGPLTYIRQDNEKVLFLPVRMIMVPPRHFCVVSNPVARDDDNQVLFDQSGQAKLRHADLEIRLTQDPFPLYPGEEVKQAVTPLQIVYPDTALRLQALLDFEDDEGLKRVAGDEWLFEGPGTYIPRKEVVVLETIKATVIRENQAIRLRARKEGKDRGGVQRVTGEEWLVSKVGAYLPGAHEEVIDIVNAFILTDKKALHVRALRPFKDAGGHDRRTGEEWLVTMADREAHIPSVAEEVVDVVDVTTLNSRQYCVILDPVGPDGKPQLGQKKVVKGERSFFLQPGEQLENGIQNVYVLSEDEGLVLRAVEAFTDTEHDGEEEEEDPEEERRESGAKRFRSGDIVRRPGDRWMLRGPIEYVPPINVEVVLKQHAIPLDENEGIYVRDMKTGKVRAVIGHTYMLNQDEELWEKELPANVEALLTSRVDPLADRSTRFPTGDGVPRNKTRVVTFRVPHNAAVQVYDYREKRARVVFGPELVMLGPDEQFTMLSLSGDKPKRANVIKAICLLLGPDFFTDIITIETADHARLQLQLSYNWHFHVKPASDVAAAAALFSVPDFVGDASKAIASRIRGAVASVQFDDFHKNSNRIICSAVFGFDEKMAVRSSLRFPQNNLIISSVDIQSVEPVDQRTRDALQKSVQLAIEITTNSQEATARHEAERLEQEAQGKLERQKITDQAQAEKARKELLELEALSAAVESTGAAKAEAQSRAEAARIQGEAAVNEAKLKAEAMRIEAEAELERLAKAREQELSYKKQMDSLEVEKQAQLSDIESKRFHRIMESLGGDTLREIARAGPELQVKMLQSLGLKSTIITDGSSPINLFTTATGLVGALPGQGQS</sequence>
<keyword evidence="16" id="KW-1185">Reference proteome</keyword>
<dbReference type="Pfam" id="PF17795">
    <property type="entry name" value="Vault_3"/>
    <property type="match status" value="1"/>
</dbReference>
<dbReference type="GO" id="GO:0005634">
    <property type="term" value="C:nucleus"/>
    <property type="evidence" value="ECO:0007669"/>
    <property type="project" value="UniProtKB-SubCell"/>
</dbReference>
<dbReference type="CDD" id="cd08825">
    <property type="entry name" value="MVP_shoulder"/>
    <property type="match status" value="1"/>
</dbReference>
<evidence type="ECO:0000256" key="3">
    <source>
        <dbReference type="ARBA" id="ARBA00018296"/>
    </source>
</evidence>
<evidence type="ECO:0000256" key="9">
    <source>
        <dbReference type="SAM" id="MobiDB-lite"/>
    </source>
</evidence>
<dbReference type="FunFam" id="2.30.30.570:FF:000002">
    <property type="entry name" value="Major vault protein-alpha"/>
    <property type="match status" value="1"/>
</dbReference>
<proteinExistence type="predicted"/>
<feature type="compositionally biased region" description="Basic and acidic residues" evidence="9">
    <location>
        <begin position="757"/>
        <end position="780"/>
    </location>
</feature>
<evidence type="ECO:0000256" key="2">
    <source>
        <dbReference type="ARBA" id="ARBA00004496"/>
    </source>
</evidence>
<dbReference type="Ensembl" id="ENSOSIT00000050428.1">
    <property type="protein sequence ID" value="ENSOSIP00000047995.1"/>
    <property type="gene ID" value="ENSOSIG00000022597.1"/>
</dbReference>
<dbReference type="Pfam" id="PF01505">
    <property type="entry name" value="Vault"/>
    <property type="match status" value="4"/>
</dbReference>
<dbReference type="FunFam" id="2.30.30.570:FF:000001">
    <property type="entry name" value="major vault protein-like"/>
    <property type="match status" value="1"/>
</dbReference>
<dbReference type="InterPro" id="IPR036013">
    <property type="entry name" value="Band_7/SPFH_dom_sf"/>
</dbReference>
<dbReference type="InterPro" id="IPR041134">
    <property type="entry name" value="Vault_2"/>
</dbReference>
<evidence type="ECO:0000256" key="8">
    <source>
        <dbReference type="PROSITE-ProRule" id="PRU00571"/>
    </source>
</evidence>
<evidence type="ECO:0000259" key="12">
    <source>
        <dbReference type="Pfam" id="PF17794"/>
    </source>
</evidence>
<feature type="domain" description="Major vault protein repeat" evidence="12">
    <location>
        <begin position="350"/>
        <end position="396"/>
    </location>
</feature>
<feature type="region of interest" description="Disordered" evidence="9">
    <location>
        <begin position="42"/>
        <end position="79"/>
    </location>
</feature>
<dbReference type="FunFam" id="3.30.479.30:FF:000010">
    <property type="entry name" value="major vault protein-like"/>
    <property type="match status" value="1"/>
</dbReference>
<evidence type="ECO:0000256" key="5">
    <source>
        <dbReference type="ARBA" id="ARBA00022737"/>
    </source>
</evidence>
<dbReference type="PANTHER" id="PTHR14165:SF3">
    <property type="entry name" value="MAJOR VAULT PROTEIN"/>
    <property type="match status" value="1"/>
</dbReference>
<feature type="domain" description="Major vault protein repeat" evidence="10">
    <location>
        <begin position="242"/>
        <end position="283"/>
    </location>
</feature>
<dbReference type="InterPro" id="IPR039059">
    <property type="entry name" value="MVP"/>
</dbReference>
<feature type="repeat" description="MVP" evidence="8">
    <location>
        <begin position="404"/>
        <end position="481"/>
    </location>
</feature>
<name>A0A8C8E2D3_9TELE</name>
<keyword evidence="4 8" id="KW-0963">Cytoplasm</keyword>
<feature type="repeat" description="MVP" evidence="8">
    <location>
        <begin position="355"/>
        <end position="403"/>
    </location>
</feature>
<comment type="subcellular location">
    <subcellularLocation>
        <location evidence="2 8">Cytoplasm</location>
    </subcellularLocation>
    <subcellularLocation>
        <location evidence="1">Nucleus</location>
    </subcellularLocation>
</comment>
<accession>A0A8C8E2D3</accession>
<dbReference type="Pfam" id="PF17796">
    <property type="entry name" value="Vault_4"/>
    <property type="match status" value="1"/>
</dbReference>
<keyword evidence="7 8" id="KW-0687">Ribonucleoprotein</keyword>
<dbReference type="Gene3D" id="6.10.250.720">
    <property type="match status" value="1"/>
</dbReference>
<dbReference type="GO" id="GO:0005737">
    <property type="term" value="C:cytoplasm"/>
    <property type="evidence" value="ECO:0007669"/>
    <property type="project" value="UniProtKB-SubCell"/>
</dbReference>
<feature type="domain" description="Major vault protein repeat" evidence="14">
    <location>
        <begin position="477"/>
        <end position="536"/>
    </location>
</feature>
<dbReference type="InterPro" id="IPR041139">
    <property type="entry name" value="MVP_rep_dom"/>
</dbReference>
<dbReference type="GO" id="GO:1990904">
    <property type="term" value="C:ribonucleoprotein complex"/>
    <property type="evidence" value="ECO:0007669"/>
    <property type="project" value="UniProtKB-UniRule"/>
</dbReference>
<evidence type="ECO:0000259" key="10">
    <source>
        <dbReference type="Pfam" id="PF01505"/>
    </source>
</evidence>
<feature type="domain" description="Major vault protein repeat" evidence="12">
    <location>
        <begin position="126"/>
        <end position="183"/>
    </location>
</feature>
<feature type="repeat" description="MVP" evidence="8">
    <location>
        <begin position="132"/>
        <end position="192"/>
    </location>
</feature>
<organism evidence="15 16">
    <name type="scientific">Oryzias sinensis</name>
    <name type="common">Chinese medaka</name>
    <dbReference type="NCBI Taxonomy" id="183150"/>
    <lineage>
        <taxon>Eukaryota</taxon>
        <taxon>Metazoa</taxon>
        <taxon>Chordata</taxon>
        <taxon>Craniata</taxon>
        <taxon>Vertebrata</taxon>
        <taxon>Euteleostomi</taxon>
        <taxon>Actinopterygii</taxon>
        <taxon>Neopterygii</taxon>
        <taxon>Teleostei</taxon>
        <taxon>Neoteleostei</taxon>
        <taxon>Acanthomorphata</taxon>
        <taxon>Ovalentaria</taxon>
        <taxon>Atherinomorphae</taxon>
        <taxon>Beloniformes</taxon>
        <taxon>Adrianichthyidae</taxon>
        <taxon>Oryziinae</taxon>
        <taxon>Oryzias</taxon>
    </lineage>
</organism>
<dbReference type="CDD" id="cd06503">
    <property type="entry name" value="ATP-synt_Fo_b"/>
    <property type="match status" value="1"/>
</dbReference>
<protein>
    <recommendedName>
        <fullName evidence="3">Major vault protein</fullName>
    </recommendedName>
</protein>
<evidence type="ECO:0000313" key="15">
    <source>
        <dbReference type="Ensembl" id="ENSOSIP00000047995.1"/>
    </source>
</evidence>
<dbReference type="Gene3D" id="3.30.479.30">
    <property type="entry name" value="Band 7 domain"/>
    <property type="match status" value="1"/>
</dbReference>
<dbReference type="InterPro" id="IPR021870">
    <property type="entry name" value="MVP_shoulder"/>
</dbReference>
<evidence type="ECO:0000256" key="4">
    <source>
        <dbReference type="ARBA" id="ARBA00022490"/>
    </source>
</evidence>
<dbReference type="FunFam" id="2.30.30.560:FF:000001">
    <property type="entry name" value="major vault protein-like"/>
    <property type="match status" value="1"/>
</dbReference>
<feature type="repeat" description="MVP" evidence="8">
    <location>
        <begin position="246"/>
        <end position="298"/>
    </location>
</feature>
<feature type="domain" description="Major vault protein repeat" evidence="10">
    <location>
        <begin position="295"/>
        <end position="337"/>
    </location>
</feature>
<feature type="repeat" description="MVP" evidence="8">
    <location>
        <begin position="299"/>
        <end position="353"/>
    </location>
</feature>
<feature type="region of interest" description="Disordered" evidence="9">
    <location>
        <begin position="753"/>
        <end position="780"/>
    </location>
</feature>
<feature type="compositionally biased region" description="Basic and acidic residues" evidence="9">
    <location>
        <begin position="432"/>
        <end position="443"/>
    </location>
</feature>
<feature type="compositionally biased region" description="Acidic residues" evidence="9">
    <location>
        <begin position="421"/>
        <end position="431"/>
    </location>
</feature>
<feature type="compositionally biased region" description="Low complexity" evidence="9">
    <location>
        <begin position="50"/>
        <end position="64"/>
    </location>
</feature>
<keyword evidence="6" id="KW-0539">Nucleus</keyword>
<feature type="domain" description="Major vault protein repeat" evidence="10">
    <location>
        <begin position="189"/>
        <end position="230"/>
    </location>
</feature>
<evidence type="ECO:0000256" key="1">
    <source>
        <dbReference type="ARBA" id="ARBA00004123"/>
    </source>
</evidence>
<dbReference type="InterPro" id="IPR002499">
    <property type="entry name" value="Vault_N"/>
</dbReference>
<evidence type="ECO:0000259" key="13">
    <source>
        <dbReference type="Pfam" id="PF17795"/>
    </source>
</evidence>
<dbReference type="Proteomes" id="UP000694383">
    <property type="component" value="Unplaced"/>
</dbReference>
<dbReference type="Gene3D" id="2.30.30.560">
    <property type="match status" value="2"/>
</dbReference>
<feature type="domain" description="Major vault protein shoulder" evidence="11">
    <location>
        <begin position="614"/>
        <end position="732"/>
    </location>
</feature>
<dbReference type="Gene3D" id="2.30.30.620">
    <property type="match status" value="1"/>
</dbReference>
<dbReference type="Pfam" id="PF11978">
    <property type="entry name" value="MVP_shoulder"/>
    <property type="match status" value="1"/>
</dbReference>
<evidence type="ECO:0000256" key="7">
    <source>
        <dbReference type="ARBA" id="ARBA00023274"/>
    </source>
</evidence>
<evidence type="ECO:0000256" key="6">
    <source>
        <dbReference type="ARBA" id="ARBA00023242"/>
    </source>
</evidence>
<feature type="repeat" description="MVP" evidence="8">
    <location>
        <begin position="193"/>
        <end position="245"/>
    </location>
</feature>
<dbReference type="AlphaFoldDB" id="A0A8C8E2D3"/>
<dbReference type="FunFam" id="2.30.30.550:FF:000013">
    <property type="match status" value="1"/>
</dbReference>